<evidence type="ECO:0000256" key="1">
    <source>
        <dbReference type="ARBA" id="ARBA00023015"/>
    </source>
</evidence>
<dbReference type="SUPFAM" id="SSF46689">
    <property type="entry name" value="Homeodomain-like"/>
    <property type="match status" value="1"/>
</dbReference>
<reference evidence="6 7" key="1">
    <citation type="submission" date="2019-09" db="EMBL/GenBank/DDBJ databases">
        <title>Complete genome sequence of Arachidicoccus sp. B3-10 isolated from apple orchard soil.</title>
        <authorList>
            <person name="Kim H.S."/>
            <person name="Han K.-I."/>
            <person name="Suh M.K."/>
            <person name="Lee K.C."/>
            <person name="Eom M.K."/>
            <person name="Kim J.-S."/>
            <person name="Kang S.W."/>
            <person name="Sin Y."/>
            <person name="Lee J.-S."/>
        </authorList>
    </citation>
    <scope>NUCLEOTIDE SEQUENCE [LARGE SCALE GENOMIC DNA]</scope>
    <source>
        <strain evidence="6 7">B3-10</strain>
    </source>
</reference>
<evidence type="ECO:0000313" key="6">
    <source>
        <dbReference type="EMBL" id="QES90148.1"/>
    </source>
</evidence>
<dbReference type="EMBL" id="CP044016">
    <property type="protein sequence ID" value="QES90148.1"/>
    <property type="molecule type" value="Genomic_DNA"/>
</dbReference>
<dbReference type="PANTHER" id="PTHR47506">
    <property type="entry name" value="TRANSCRIPTIONAL REGULATORY PROTEIN"/>
    <property type="match status" value="1"/>
</dbReference>
<feature type="domain" description="HTH tetR-type" evidence="5">
    <location>
        <begin position="5"/>
        <end position="65"/>
    </location>
</feature>
<dbReference type="AlphaFoldDB" id="A0A5P2G654"/>
<proteinExistence type="predicted"/>
<organism evidence="6 7">
    <name type="scientific">Rhizosphaericola mali</name>
    <dbReference type="NCBI Taxonomy" id="2545455"/>
    <lineage>
        <taxon>Bacteria</taxon>
        <taxon>Pseudomonadati</taxon>
        <taxon>Bacteroidota</taxon>
        <taxon>Chitinophagia</taxon>
        <taxon>Chitinophagales</taxon>
        <taxon>Chitinophagaceae</taxon>
        <taxon>Rhizosphaericola</taxon>
    </lineage>
</organism>
<keyword evidence="1" id="KW-0805">Transcription regulation</keyword>
<evidence type="ECO:0000259" key="5">
    <source>
        <dbReference type="PROSITE" id="PS50977"/>
    </source>
</evidence>
<dbReference type="RefSeq" id="WP_131331104.1">
    <property type="nucleotide sequence ID" value="NZ_CP044016.1"/>
</dbReference>
<evidence type="ECO:0000256" key="3">
    <source>
        <dbReference type="ARBA" id="ARBA00023163"/>
    </source>
</evidence>
<accession>A0A5P2G654</accession>
<dbReference type="KEGG" id="arac:E0W69_016330"/>
<dbReference type="InterPro" id="IPR009057">
    <property type="entry name" value="Homeodomain-like_sf"/>
</dbReference>
<protein>
    <submittedName>
        <fullName evidence="6">TetR/AcrR family transcriptional regulator</fullName>
    </submittedName>
</protein>
<name>A0A5P2G654_9BACT</name>
<dbReference type="InterPro" id="IPR001647">
    <property type="entry name" value="HTH_TetR"/>
</dbReference>
<evidence type="ECO:0000256" key="4">
    <source>
        <dbReference type="PROSITE-ProRule" id="PRU00335"/>
    </source>
</evidence>
<dbReference type="PANTHER" id="PTHR47506:SF3">
    <property type="entry name" value="HTH-TYPE TRANSCRIPTIONAL REGULATOR LMRA"/>
    <property type="match status" value="1"/>
</dbReference>
<sequence length="196" mass="22245">MVRSEKTRQLIIEKTASIFNKKGYTGTYLSDLTNATGLTKGSIYGNFKDKNEVAVEAFKFNYKFQSERIIGKINQLDNAVEKMIAFLGHYKTEFKPIFENGGCAILNTSVDADDGNELLKKEVTRSIKNWRETIISILKEGMSKGEFKNIDVEAFSYKIIALIEGSILLAKTLDKPDILLQNIDYLQSEIRELKIK</sequence>
<keyword evidence="3" id="KW-0804">Transcription</keyword>
<dbReference type="InterPro" id="IPR036271">
    <property type="entry name" value="Tet_transcr_reg_TetR-rel_C_sf"/>
</dbReference>
<dbReference type="Proteomes" id="UP000292424">
    <property type="component" value="Chromosome"/>
</dbReference>
<dbReference type="GO" id="GO:0003677">
    <property type="term" value="F:DNA binding"/>
    <property type="evidence" value="ECO:0007669"/>
    <property type="project" value="UniProtKB-UniRule"/>
</dbReference>
<evidence type="ECO:0000313" key="7">
    <source>
        <dbReference type="Proteomes" id="UP000292424"/>
    </source>
</evidence>
<keyword evidence="7" id="KW-1185">Reference proteome</keyword>
<dbReference type="Pfam" id="PF00440">
    <property type="entry name" value="TetR_N"/>
    <property type="match status" value="1"/>
</dbReference>
<dbReference type="OrthoDB" id="9798857at2"/>
<dbReference type="PROSITE" id="PS50977">
    <property type="entry name" value="HTH_TETR_2"/>
    <property type="match status" value="1"/>
</dbReference>
<dbReference type="Gene3D" id="1.10.357.10">
    <property type="entry name" value="Tetracycline Repressor, domain 2"/>
    <property type="match status" value="1"/>
</dbReference>
<evidence type="ECO:0000256" key="2">
    <source>
        <dbReference type="ARBA" id="ARBA00023125"/>
    </source>
</evidence>
<dbReference type="SUPFAM" id="SSF48498">
    <property type="entry name" value="Tetracyclin repressor-like, C-terminal domain"/>
    <property type="match status" value="1"/>
</dbReference>
<gene>
    <name evidence="6" type="ORF">E0W69_016330</name>
</gene>
<dbReference type="PRINTS" id="PR00455">
    <property type="entry name" value="HTHTETR"/>
</dbReference>
<dbReference type="InterPro" id="IPR011075">
    <property type="entry name" value="TetR_C"/>
</dbReference>
<dbReference type="Pfam" id="PF16925">
    <property type="entry name" value="TetR_C_13"/>
    <property type="match status" value="1"/>
</dbReference>
<keyword evidence="2 4" id="KW-0238">DNA-binding</keyword>
<feature type="DNA-binding region" description="H-T-H motif" evidence="4">
    <location>
        <begin position="28"/>
        <end position="47"/>
    </location>
</feature>